<dbReference type="EMBL" id="BAABDJ010000007">
    <property type="protein sequence ID" value="GAA4002600.1"/>
    <property type="molecule type" value="Genomic_DNA"/>
</dbReference>
<organism evidence="2 3">
    <name type="scientific">Hymenobacter fastidiosus</name>
    <dbReference type="NCBI Taxonomy" id="486264"/>
    <lineage>
        <taxon>Bacteria</taxon>
        <taxon>Pseudomonadati</taxon>
        <taxon>Bacteroidota</taxon>
        <taxon>Cytophagia</taxon>
        <taxon>Cytophagales</taxon>
        <taxon>Hymenobacteraceae</taxon>
        <taxon>Hymenobacter</taxon>
    </lineage>
</organism>
<evidence type="ECO:0000313" key="2">
    <source>
        <dbReference type="EMBL" id="GAA4002600.1"/>
    </source>
</evidence>
<gene>
    <name evidence="2" type="ORF">GCM10022408_12540</name>
</gene>
<name>A0ABP7RV44_9BACT</name>
<proteinExistence type="predicted"/>
<sequence>MAPVAGATSYQWTVSPANLTPSGTVTTSVPYLDITAPGNNLLPNGEVRVTASSAGCATSAPAIMRFQIGAGTTEFRSSATPYGYVCAGMPVVFEVTRVNARGEETSAWFIDEVYQGSNIGQFQVLAPAAGQATYVRVEIINSRGGQMGFG</sequence>
<accession>A0ABP7RV44</accession>
<feature type="domain" description="PKD-like" evidence="1">
    <location>
        <begin position="2"/>
        <end position="62"/>
    </location>
</feature>
<dbReference type="InterPro" id="IPR045829">
    <property type="entry name" value="PKD_6"/>
</dbReference>
<comment type="caution">
    <text evidence="2">The sequence shown here is derived from an EMBL/GenBank/DDBJ whole genome shotgun (WGS) entry which is preliminary data.</text>
</comment>
<dbReference type="Pfam" id="PF19408">
    <property type="entry name" value="PKD_6"/>
    <property type="match status" value="1"/>
</dbReference>
<evidence type="ECO:0000313" key="3">
    <source>
        <dbReference type="Proteomes" id="UP001500567"/>
    </source>
</evidence>
<keyword evidence="3" id="KW-1185">Reference proteome</keyword>
<evidence type="ECO:0000259" key="1">
    <source>
        <dbReference type="Pfam" id="PF19408"/>
    </source>
</evidence>
<protein>
    <recommendedName>
        <fullName evidence="1">PKD-like domain-containing protein</fullName>
    </recommendedName>
</protein>
<reference evidence="3" key="1">
    <citation type="journal article" date="2019" name="Int. J. Syst. Evol. Microbiol.">
        <title>The Global Catalogue of Microorganisms (GCM) 10K type strain sequencing project: providing services to taxonomists for standard genome sequencing and annotation.</title>
        <authorList>
            <consortium name="The Broad Institute Genomics Platform"/>
            <consortium name="The Broad Institute Genome Sequencing Center for Infectious Disease"/>
            <person name="Wu L."/>
            <person name="Ma J."/>
        </authorList>
    </citation>
    <scope>NUCLEOTIDE SEQUENCE [LARGE SCALE GENOMIC DNA]</scope>
    <source>
        <strain evidence="3">JCM 17224</strain>
    </source>
</reference>
<dbReference type="Proteomes" id="UP001500567">
    <property type="component" value="Unassembled WGS sequence"/>
</dbReference>
<dbReference type="RefSeq" id="WP_345071743.1">
    <property type="nucleotide sequence ID" value="NZ_BAABDJ010000007.1"/>
</dbReference>